<dbReference type="AlphaFoldDB" id="A0AAV8UXX8"/>
<dbReference type="GO" id="GO:0005634">
    <property type="term" value="C:nucleus"/>
    <property type="evidence" value="ECO:0007669"/>
    <property type="project" value="TreeGrafter"/>
</dbReference>
<dbReference type="Pfam" id="PF00454">
    <property type="entry name" value="PI3_PI4_kinase"/>
    <property type="match status" value="1"/>
</dbReference>
<dbReference type="EMBL" id="JAMWBK010000002">
    <property type="protein sequence ID" value="KAJ8907459.1"/>
    <property type="molecule type" value="Genomic_DNA"/>
</dbReference>
<protein>
    <recommendedName>
        <fullName evidence="3">PI3K/PI4K catalytic domain-containing protein</fullName>
    </recommendedName>
</protein>
<dbReference type="SMART" id="SM00146">
    <property type="entry name" value="PI3Kc"/>
    <property type="match status" value="1"/>
</dbReference>
<comment type="caution">
    <text evidence="4">The sequence shown here is derived from an EMBL/GenBank/DDBJ whole genome shotgun (WGS) entry which is preliminary data.</text>
</comment>
<evidence type="ECO:0000313" key="4">
    <source>
        <dbReference type="EMBL" id="KAJ8907459.1"/>
    </source>
</evidence>
<feature type="transmembrane region" description="Helical" evidence="2">
    <location>
        <begin position="403"/>
        <end position="421"/>
    </location>
</feature>
<dbReference type="InterPro" id="IPR011009">
    <property type="entry name" value="Kinase-like_dom_sf"/>
</dbReference>
<dbReference type="GO" id="GO:0006281">
    <property type="term" value="P:DNA repair"/>
    <property type="evidence" value="ECO:0007669"/>
    <property type="project" value="TreeGrafter"/>
</dbReference>
<feature type="compositionally biased region" description="Low complexity" evidence="1">
    <location>
        <begin position="101"/>
        <end position="124"/>
    </location>
</feature>
<dbReference type="InterPro" id="IPR000403">
    <property type="entry name" value="PI3/4_kinase_cat_dom"/>
</dbReference>
<dbReference type="InterPro" id="IPR036940">
    <property type="entry name" value="PI3/4_kinase_cat_sf"/>
</dbReference>
<keyword evidence="5" id="KW-1185">Reference proteome</keyword>
<proteinExistence type="predicted"/>
<name>A0AAV8UXX8_9RHOD</name>
<feature type="transmembrane region" description="Helical" evidence="2">
    <location>
        <begin position="469"/>
        <end position="491"/>
    </location>
</feature>
<evidence type="ECO:0000313" key="5">
    <source>
        <dbReference type="Proteomes" id="UP001157974"/>
    </source>
</evidence>
<dbReference type="PROSITE" id="PS50290">
    <property type="entry name" value="PI3_4_KINASE_3"/>
    <property type="match status" value="1"/>
</dbReference>
<feature type="compositionally biased region" description="Polar residues" evidence="1">
    <location>
        <begin position="10"/>
        <end position="23"/>
    </location>
</feature>
<reference evidence="4 5" key="1">
    <citation type="journal article" date="2023" name="Nat. Commun.">
        <title>Origin of minicircular mitochondrial genomes in red algae.</title>
        <authorList>
            <person name="Lee Y."/>
            <person name="Cho C.H."/>
            <person name="Lee Y.M."/>
            <person name="Park S.I."/>
            <person name="Yang J.H."/>
            <person name="West J.A."/>
            <person name="Bhattacharya D."/>
            <person name="Yoon H.S."/>
        </authorList>
    </citation>
    <scope>NUCLEOTIDE SEQUENCE [LARGE SCALE GENOMIC DNA]</scope>
    <source>
        <strain evidence="4 5">CCMP1338</strain>
        <tissue evidence="4">Whole cell</tissue>
    </source>
</reference>
<dbReference type="CDD" id="cd05163">
    <property type="entry name" value="PIKK_TRRAP"/>
    <property type="match status" value="1"/>
</dbReference>
<organism evidence="4 5">
    <name type="scientific">Rhodosorus marinus</name>
    <dbReference type="NCBI Taxonomy" id="101924"/>
    <lineage>
        <taxon>Eukaryota</taxon>
        <taxon>Rhodophyta</taxon>
        <taxon>Stylonematophyceae</taxon>
        <taxon>Stylonematales</taxon>
        <taxon>Stylonemataceae</taxon>
        <taxon>Rhodosorus</taxon>
    </lineage>
</organism>
<feature type="compositionally biased region" description="Low complexity" evidence="1">
    <location>
        <begin position="51"/>
        <end position="72"/>
    </location>
</feature>
<dbReference type="SUPFAM" id="SSF56112">
    <property type="entry name" value="Protein kinase-like (PK-like)"/>
    <property type="match status" value="1"/>
</dbReference>
<dbReference type="InterPro" id="IPR050517">
    <property type="entry name" value="DDR_Repair_Kinase"/>
</dbReference>
<dbReference type="PANTHER" id="PTHR11139:SF1">
    <property type="entry name" value="TRANSFORMATION_TRANSCRIPTION DOMAIN-ASSOCIATED PROTEIN"/>
    <property type="match status" value="1"/>
</dbReference>
<keyword evidence="2" id="KW-1133">Transmembrane helix</keyword>
<accession>A0AAV8UXX8</accession>
<dbReference type="GO" id="GO:0000124">
    <property type="term" value="C:SAGA complex"/>
    <property type="evidence" value="ECO:0007669"/>
    <property type="project" value="TreeGrafter"/>
</dbReference>
<dbReference type="Proteomes" id="UP001157974">
    <property type="component" value="Unassembled WGS sequence"/>
</dbReference>
<dbReference type="Gene3D" id="1.10.1070.11">
    <property type="entry name" value="Phosphatidylinositol 3-/4-kinase, catalytic domain"/>
    <property type="match status" value="1"/>
</dbReference>
<dbReference type="GO" id="GO:0006355">
    <property type="term" value="P:regulation of DNA-templated transcription"/>
    <property type="evidence" value="ECO:0007669"/>
    <property type="project" value="TreeGrafter"/>
</dbReference>
<feature type="domain" description="PI3K/PI4K catalytic" evidence="3">
    <location>
        <begin position="220"/>
        <end position="550"/>
    </location>
</feature>
<keyword evidence="2" id="KW-0812">Transmembrane</keyword>
<dbReference type="PANTHER" id="PTHR11139">
    <property type="entry name" value="ATAXIA TELANGIECTASIA MUTATED ATM -RELATED"/>
    <property type="match status" value="1"/>
</dbReference>
<feature type="region of interest" description="Disordered" evidence="1">
    <location>
        <begin position="1"/>
        <end position="126"/>
    </location>
</feature>
<evidence type="ECO:0000259" key="3">
    <source>
        <dbReference type="PROSITE" id="PS50290"/>
    </source>
</evidence>
<keyword evidence="2" id="KW-0472">Membrane</keyword>
<evidence type="ECO:0000256" key="2">
    <source>
        <dbReference type="SAM" id="Phobius"/>
    </source>
</evidence>
<sequence length="593" mass="65061">MGVAPARAATGTQLAEQNVSRLTPYQKEGAEPEGLGQTVGRRNLPAHRSASLQGHGAQLQGQSGLSQQSPQGTARPGISVGLPHRRSADPASVGQTGAKRGAPASWAPAGSSGSGASHAASPTPHKIAPSIADLKFAFEAELAPQTAKDFPSTIEPFIERLIKWKGIFQKRVDSMPDVQRLELLWRIFADTHNDVEVFGQYLDIDDEPNLDNHVRIERFSADVQVVRRHAGASRRVKIFGSNGIVKSFVLETSVNAATQRSEERATQLCRLINRLLDGDCQTRKRRLSMSVPVLVPTSQNTRLVGDDPSAVSLSEALEWYMERKGVTMDEPLLMFRSAFAQIFGPKKSQLPAGAQPSRETYRAARLDAFKKVCDDVVPDYCLSSWVEKSIPNANSLFMLKKQVAQGIGVSGILCYALAIGYRRPQHIMLSRRTGKITQSFIRANVSQGIVQFDESVYVPFRLTRNIHKLLGNFLVDGVMSLSMVAVIEAILRNKSLFSHYLHAVLRNELMPRAPGRGDRNVAIGHNDLDAVEDNLEKSVRYVFRRLEGSTDTNAASGSTPAPVSAISRVEELLASAQNQQAQSQMEPSWHAWF</sequence>
<gene>
    <name evidence="4" type="ORF">NDN08_007570</name>
</gene>
<dbReference type="GO" id="GO:0035267">
    <property type="term" value="C:NuA4 histone acetyltransferase complex"/>
    <property type="evidence" value="ECO:0007669"/>
    <property type="project" value="TreeGrafter"/>
</dbReference>
<evidence type="ECO:0000256" key="1">
    <source>
        <dbReference type="SAM" id="MobiDB-lite"/>
    </source>
</evidence>